<dbReference type="GO" id="GO:0006935">
    <property type="term" value="P:chemotaxis"/>
    <property type="evidence" value="ECO:0007669"/>
    <property type="project" value="UniProtKB-KW"/>
</dbReference>
<evidence type="ECO:0000256" key="2">
    <source>
        <dbReference type="ARBA" id="ARBA00010004"/>
    </source>
</evidence>
<reference evidence="12" key="1">
    <citation type="journal article" date="2020" name="mSystems">
        <title>Genome- and Community-Level Interaction Insights into Carbon Utilization and Element Cycling Functions of Hydrothermarchaeota in Hydrothermal Sediment.</title>
        <authorList>
            <person name="Zhou Z."/>
            <person name="Liu Y."/>
            <person name="Xu W."/>
            <person name="Pan J."/>
            <person name="Luo Z.H."/>
            <person name="Li M."/>
        </authorList>
    </citation>
    <scope>NUCLEOTIDE SEQUENCE [LARGE SCALE GENOMIC DNA]</scope>
    <source>
        <strain evidence="12">HyVt-92</strain>
    </source>
</reference>
<dbReference type="Gene3D" id="1.10.287.1700">
    <property type="match status" value="1"/>
</dbReference>
<comment type="caution">
    <text evidence="12">The sequence shown here is derived from an EMBL/GenBank/DDBJ whole genome shotgun (WGS) entry which is preliminary data.</text>
</comment>
<evidence type="ECO:0000313" key="12">
    <source>
        <dbReference type="EMBL" id="HHF97936.1"/>
    </source>
</evidence>
<dbReference type="GO" id="GO:0005886">
    <property type="term" value="C:plasma membrane"/>
    <property type="evidence" value="ECO:0007669"/>
    <property type="project" value="UniProtKB-SubCell"/>
</dbReference>
<keyword evidence="4" id="KW-0813">Transport</keyword>
<keyword evidence="8" id="KW-0653">Protein transport</keyword>
<evidence type="ECO:0000256" key="11">
    <source>
        <dbReference type="SAM" id="Coils"/>
    </source>
</evidence>
<dbReference type="Proteomes" id="UP000886070">
    <property type="component" value="Unassembled WGS sequence"/>
</dbReference>
<dbReference type="AlphaFoldDB" id="A0A7V5LYC4"/>
<evidence type="ECO:0000256" key="1">
    <source>
        <dbReference type="ARBA" id="ARBA00004413"/>
    </source>
</evidence>
<keyword evidence="6" id="KW-0145">Chemotaxis</keyword>
<dbReference type="InterPro" id="IPR012823">
    <property type="entry name" value="Flagell_FliJ"/>
</dbReference>
<keyword evidence="11" id="KW-0175">Coiled coil</keyword>
<keyword evidence="12" id="KW-0282">Flagellum</keyword>
<keyword evidence="7" id="KW-1005">Bacterial flagellum biogenesis</keyword>
<evidence type="ECO:0000256" key="4">
    <source>
        <dbReference type="ARBA" id="ARBA00022448"/>
    </source>
</evidence>
<keyword evidence="9" id="KW-0472">Membrane</keyword>
<organism evidence="12">
    <name type="scientific">Aerophobetes bacterium</name>
    <dbReference type="NCBI Taxonomy" id="2030807"/>
    <lineage>
        <taxon>Bacteria</taxon>
        <taxon>Candidatus Aerophobota</taxon>
    </lineage>
</organism>
<keyword evidence="12" id="KW-0969">Cilium</keyword>
<dbReference type="GO" id="GO:0071973">
    <property type="term" value="P:bacterial-type flagellum-dependent cell motility"/>
    <property type="evidence" value="ECO:0007669"/>
    <property type="project" value="InterPro"/>
</dbReference>
<gene>
    <name evidence="12" type="primary">fliJ</name>
    <name evidence="12" type="ORF">ENL39_00405</name>
</gene>
<keyword evidence="12" id="KW-0966">Cell projection</keyword>
<dbReference type="GO" id="GO:0009288">
    <property type="term" value="C:bacterial-type flagellum"/>
    <property type="evidence" value="ECO:0007669"/>
    <property type="project" value="InterPro"/>
</dbReference>
<evidence type="ECO:0000256" key="3">
    <source>
        <dbReference type="ARBA" id="ARBA00020392"/>
    </source>
</evidence>
<evidence type="ECO:0000256" key="8">
    <source>
        <dbReference type="ARBA" id="ARBA00022927"/>
    </source>
</evidence>
<dbReference type="NCBIfam" id="TIGR02473">
    <property type="entry name" value="flagell_FliJ"/>
    <property type="match status" value="1"/>
</dbReference>
<evidence type="ECO:0000256" key="6">
    <source>
        <dbReference type="ARBA" id="ARBA00022500"/>
    </source>
</evidence>
<protein>
    <recommendedName>
        <fullName evidence="3">Flagellar FliJ protein</fullName>
    </recommendedName>
</protein>
<evidence type="ECO:0000256" key="9">
    <source>
        <dbReference type="ARBA" id="ARBA00023136"/>
    </source>
</evidence>
<dbReference type="GO" id="GO:0015031">
    <property type="term" value="P:protein transport"/>
    <property type="evidence" value="ECO:0007669"/>
    <property type="project" value="UniProtKB-KW"/>
</dbReference>
<proteinExistence type="inferred from homology"/>
<sequence length="155" mass="19079">MKKFSFSLQFLLDKKEKEEDLLKRKIAELIKREEKEKRELEEMEQKMAFCQKKLQEKMCQRVKIPLVILYYSYFEKLKDQIERKREAIQGILRERKEIDKALMQVSREKKLLEKMKDKKWKEFVKLRNKLEQKLIDESAVARFYQKIKNGLFQVI</sequence>
<keyword evidence="10" id="KW-1006">Bacterial flagellum protein export</keyword>
<comment type="subcellular location">
    <subcellularLocation>
        <location evidence="1">Cell membrane</location>
        <topology evidence="1">Peripheral membrane protein</topology>
        <orientation evidence="1">Cytoplasmic side</orientation>
    </subcellularLocation>
</comment>
<accession>A0A7V5LYC4</accession>
<evidence type="ECO:0000256" key="10">
    <source>
        <dbReference type="ARBA" id="ARBA00023225"/>
    </source>
</evidence>
<dbReference type="InterPro" id="IPR053716">
    <property type="entry name" value="Flag_assembly_chemotaxis_eff"/>
</dbReference>
<dbReference type="Pfam" id="PF02050">
    <property type="entry name" value="FliJ"/>
    <property type="match status" value="1"/>
</dbReference>
<feature type="coiled-coil region" evidence="11">
    <location>
        <begin position="8"/>
        <end position="118"/>
    </location>
</feature>
<dbReference type="EMBL" id="DRTT01000009">
    <property type="protein sequence ID" value="HHF97936.1"/>
    <property type="molecule type" value="Genomic_DNA"/>
</dbReference>
<evidence type="ECO:0000256" key="7">
    <source>
        <dbReference type="ARBA" id="ARBA00022795"/>
    </source>
</evidence>
<evidence type="ECO:0000256" key="5">
    <source>
        <dbReference type="ARBA" id="ARBA00022475"/>
    </source>
</evidence>
<name>A0A7V5LYC4_UNCAE</name>
<comment type="similarity">
    <text evidence="2">Belongs to the FliJ family.</text>
</comment>
<dbReference type="GO" id="GO:0044781">
    <property type="term" value="P:bacterial-type flagellum organization"/>
    <property type="evidence" value="ECO:0007669"/>
    <property type="project" value="UniProtKB-KW"/>
</dbReference>
<keyword evidence="5" id="KW-1003">Cell membrane</keyword>